<keyword evidence="2" id="KW-1185">Reference proteome</keyword>
<name>A0A482GE69_BPGOS</name>
<gene>
    <name evidence="1" type="ORF">Goslar_00095</name>
</gene>
<dbReference type="EMBL" id="MK327938">
    <property type="protein sequence ID" value="QBO63888.1"/>
    <property type="molecule type" value="Genomic_DNA"/>
</dbReference>
<protein>
    <submittedName>
        <fullName evidence="1">Uncharacterized protein</fullName>
    </submittedName>
</protein>
<proteinExistence type="predicted"/>
<evidence type="ECO:0000313" key="2">
    <source>
        <dbReference type="Proteomes" id="UP000294673"/>
    </source>
</evidence>
<accession>A0A482GE69</accession>
<reference evidence="1 2" key="1">
    <citation type="submission" date="2018-12" db="EMBL/GenBank/DDBJ databases">
        <title>Still something new to discover - new insights into E. coli phage diversity and taxonomy.</title>
        <authorList>
            <person name="Korf I.H.E."/>
            <person name="Adriaennsens E."/>
            <person name="Dreiseikelmann B."/>
            <person name="Kropinski A."/>
            <person name="Nimtz M."/>
            <person name="Meier-Kolthoff J.P."/>
            <person name="Rohde M."/>
            <person name="van Raaij M."/>
            <person name="Wittmann J."/>
        </authorList>
    </citation>
    <scope>NUCLEOTIDE SEQUENCE [LARGE SCALE GENOMIC DNA]</scope>
</reference>
<sequence>MQEARYQGSIMLSCGFVIEHPILGKLFIKEEIRKPGQSKNFSPLLAAKALLESFEDINVVTYHTTLYQADGYRWFDGWIRVHHDNIEVMVGNLDALPFTRLDIDTVEIDYSNIATKLPDDELIQDVRRFWSNYQDNILIPVPDELSKVYDELVNENGDVWRTCEDPYRFFTRKQKERLMVRGWIENPLGEVYHYVDAEAVVSDERHKFDIRDEQLIWTAQRSVEQDDVITMFYDPEIKLTLFVEGDIDE</sequence>
<evidence type="ECO:0000313" key="1">
    <source>
        <dbReference type="EMBL" id="QBO63888.1"/>
    </source>
</evidence>
<dbReference type="Proteomes" id="UP000294673">
    <property type="component" value="Segment"/>
</dbReference>
<organism evidence="1 2">
    <name type="scientific">Escherichia phage vB_EcoM_Goslar</name>
    <dbReference type="NCBI Taxonomy" id="2502409"/>
    <lineage>
        <taxon>Viruses</taxon>
        <taxon>Duplodnaviria</taxon>
        <taxon>Heunggongvirae</taxon>
        <taxon>Uroviricota</taxon>
        <taxon>Caudoviricetes</taxon>
        <taxon>Chimalliviridae</taxon>
        <taxon>Goslarvirus</taxon>
        <taxon>Goslarvirus goslar</taxon>
    </lineage>
</organism>
<organismHost>
    <name type="scientific">Escherichia coli</name>
    <dbReference type="NCBI Taxonomy" id="562"/>
</organismHost>